<keyword evidence="2" id="KW-1185">Reference proteome</keyword>
<name>A0A1G9QI71_9RHOB</name>
<dbReference type="Proteomes" id="UP000199382">
    <property type="component" value="Unassembled WGS sequence"/>
</dbReference>
<dbReference type="AlphaFoldDB" id="A0A1G9QI71"/>
<feature type="non-terminal residue" evidence="1">
    <location>
        <position position="1"/>
    </location>
</feature>
<accession>A0A1G9QI71</accession>
<sequence length="24" mass="2694">PLDEGIRDTYAWFVKQGEAALRAS</sequence>
<protein>
    <submittedName>
        <fullName evidence="1">Uncharacterized protein</fullName>
    </submittedName>
</protein>
<proteinExistence type="predicted"/>
<organism evidence="1 2">
    <name type="scientific">Aliiruegeria lutimaris</name>
    <dbReference type="NCBI Taxonomy" id="571298"/>
    <lineage>
        <taxon>Bacteria</taxon>
        <taxon>Pseudomonadati</taxon>
        <taxon>Pseudomonadota</taxon>
        <taxon>Alphaproteobacteria</taxon>
        <taxon>Rhodobacterales</taxon>
        <taxon>Roseobacteraceae</taxon>
        <taxon>Aliiruegeria</taxon>
    </lineage>
</organism>
<evidence type="ECO:0000313" key="2">
    <source>
        <dbReference type="Proteomes" id="UP000199382"/>
    </source>
</evidence>
<gene>
    <name evidence="1" type="ORF">SAMN04488026_11761</name>
</gene>
<evidence type="ECO:0000313" key="1">
    <source>
        <dbReference type="EMBL" id="SDM10570.1"/>
    </source>
</evidence>
<dbReference type="EMBL" id="FNEK01000176">
    <property type="protein sequence ID" value="SDM10570.1"/>
    <property type="molecule type" value="Genomic_DNA"/>
</dbReference>
<reference evidence="1 2" key="1">
    <citation type="submission" date="2016-10" db="EMBL/GenBank/DDBJ databases">
        <authorList>
            <person name="de Groot N.N."/>
        </authorList>
    </citation>
    <scope>NUCLEOTIDE SEQUENCE [LARGE SCALE GENOMIC DNA]</scope>
    <source>
        <strain evidence="1 2">DSM 25294</strain>
    </source>
</reference>